<evidence type="ECO:0000313" key="7">
    <source>
        <dbReference type="EMBL" id="KRM56205.1"/>
    </source>
</evidence>
<dbReference type="Proteomes" id="UP000051679">
    <property type="component" value="Unassembled WGS sequence"/>
</dbReference>
<proteinExistence type="inferred from homology"/>
<evidence type="ECO:0000313" key="8">
    <source>
        <dbReference type="Proteomes" id="UP000051679"/>
    </source>
</evidence>
<dbReference type="AlphaFoldDB" id="A0A0R1ZMJ6"/>
<dbReference type="SUPFAM" id="SSF143865">
    <property type="entry name" value="CorA soluble domain-like"/>
    <property type="match status" value="1"/>
</dbReference>
<accession>A0A0R1ZMJ6</accession>
<evidence type="ECO:0000256" key="3">
    <source>
        <dbReference type="ARBA" id="ARBA00022692"/>
    </source>
</evidence>
<dbReference type="PANTHER" id="PTHR47891:SF1">
    <property type="entry name" value="CORA-MAGNESIUM AND COBALT TRANSPORTER"/>
    <property type="match status" value="1"/>
</dbReference>
<keyword evidence="8" id="KW-1185">Reference proteome</keyword>
<dbReference type="STRING" id="1291052.FC18_GL000181"/>
<evidence type="ECO:0000256" key="5">
    <source>
        <dbReference type="ARBA" id="ARBA00023136"/>
    </source>
</evidence>
<dbReference type="OrthoDB" id="9803416at2"/>
<dbReference type="InterPro" id="IPR047199">
    <property type="entry name" value="CorA-like"/>
</dbReference>
<comment type="subcellular location">
    <subcellularLocation>
        <location evidence="1">Membrane</location>
        <topology evidence="1">Multi-pass membrane protein</topology>
    </subcellularLocation>
</comment>
<keyword evidence="3 6" id="KW-0812">Transmembrane</keyword>
<dbReference type="GO" id="GO:0016020">
    <property type="term" value="C:membrane"/>
    <property type="evidence" value="ECO:0007669"/>
    <property type="project" value="UniProtKB-SubCell"/>
</dbReference>
<dbReference type="EMBL" id="AYYO01000008">
    <property type="protein sequence ID" value="KRM56205.1"/>
    <property type="molecule type" value="Genomic_DNA"/>
</dbReference>
<evidence type="ECO:0000256" key="1">
    <source>
        <dbReference type="ARBA" id="ARBA00004141"/>
    </source>
</evidence>
<evidence type="ECO:0000256" key="2">
    <source>
        <dbReference type="ARBA" id="ARBA00009765"/>
    </source>
</evidence>
<name>A0A0R1ZMJ6_9LACO</name>
<dbReference type="GO" id="GO:0046873">
    <property type="term" value="F:metal ion transmembrane transporter activity"/>
    <property type="evidence" value="ECO:0007669"/>
    <property type="project" value="InterPro"/>
</dbReference>
<dbReference type="Gene3D" id="1.20.58.340">
    <property type="entry name" value="Magnesium transport protein CorA, transmembrane region"/>
    <property type="match status" value="2"/>
</dbReference>
<dbReference type="PANTHER" id="PTHR47891">
    <property type="entry name" value="TRANSPORTER-RELATED"/>
    <property type="match status" value="1"/>
</dbReference>
<comment type="caution">
    <text evidence="7">The sequence shown here is derived from an EMBL/GenBank/DDBJ whole genome shotgun (WGS) entry which is preliminary data.</text>
</comment>
<keyword evidence="4 6" id="KW-1133">Transmembrane helix</keyword>
<evidence type="ECO:0000256" key="4">
    <source>
        <dbReference type="ARBA" id="ARBA00022989"/>
    </source>
</evidence>
<gene>
    <name evidence="7" type="ORF">FC18_GL000181</name>
</gene>
<dbReference type="InterPro" id="IPR002523">
    <property type="entry name" value="MgTranspt_CorA/ZnTranspt_ZntB"/>
</dbReference>
<evidence type="ECO:0000256" key="6">
    <source>
        <dbReference type="SAM" id="Phobius"/>
    </source>
</evidence>
<dbReference type="Pfam" id="PF01544">
    <property type="entry name" value="CorA"/>
    <property type="match status" value="1"/>
</dbReference>
<keyword evidence="5 6" id="KW-0472">Membrane</keyword>
<comment type="similarity">
    <text evidence="2">Belongs to the CorA metal ion transporter (MIT) (TC 1.A.35) family.</text>
</comment>
<dbReference type="Gene3D" id="3.30.460.20">
    <property type="entry name" value="CorA soluble domain-like"/>
    <property type="match status" value="1"/>
</dbReference>
<dbReference type="CDD" id="cd12827">
    <property type="entry name" value="EcCorA_ZntB-like_u2"/>
    <property type="match status" value="1"/>
</dbReference>
<feature type="transmembrane region" description="Helical" evidence="6">
    <location>
        <begin position="289"/>
        <end position="310"/>
    </location>
</feature>
<feature type="transmembrane region" description="Helical" evidence="6">
    <location>
        <begin position="255"/>
        <end position="277"/>
    </location>
</feature>
<sequence>MSAVIQYYRINAGHAETTTADLATWVHLEAPTDAELAAASTTYQLDLREMQAASDAHEDPRSAWLDPDDNRPGLIVVRYPVLKLNEIGYLEYETAPLTLFLMPDKLLTISAVRIPAQIGAGVRGGREISSRPEEFALHILWCVLHDFVHAMVRVNDEVDQMQLGLGKAVANKQLYQIMALQKSLIYFESVLDNTMPVLKKLRVKDRYFTTDGYDEWLKSVMVEAHQARTMVGVTERILEQYNTTVSSIVSNNLNIIMKVLTSITIILTVPTVIGGLWGMNVPVPLAHHYWSFWAILAGTTVICAVSAYMLHKKDYL</sequence>
<reference evidence="7 8" key="1">
    <citation type="journal article" date="2015" name="Genome Announc.">
        <title>Expanding the biotechnology potential of lactobacilli through comparative genomics of 213 strains and associated genera.</title>
        <authorList>
            <person name="Sun Z."/>
            <person name="Harris H.M."/>
            <person name="McCann A."/>
            <person name="Guo C."/>
            <person name="Argimon S."/>
            <person name="Zhang W."/>
            <person name="Yang X."/>
            <person name="Jeffery I.B."/>
            <person name="Cooney J.C."/>
            <person name="Kagawa T.F."/>
            <person name="Liu W."/>
            <person name="Song Y."/>
            <person name="Salvetti E."/>
            <person name="Wrobel A."/>
            <person name="Rasinkangas P."/>
            <person name="Parkhill J."/>
            <person name="Rea M.C."/>
            <person name="O'Sullivan O."/>
            <person name="Ritari J."/>
            <person name="Douillard F.P."/>
            <person name="Paul Ross R."/>
            <person name="Yang R."/>
            <person name="Briner A.E."/>
            <person name="Felis G.E."/>
            <person name="de Vos W.M."/>
            <person name="Barrangou R."/>
            <person name="Klaenhammer T.R."/>
            <person name="Caufield P.W."/>
            <person name="Cui Y."/>
            <person name="Zhang H."/>
            <person name="O'Toole P.W."/>
        </authorList>
    </citation>
    <scope>NUCLEOTIDE SEQUENCE [LARGE SCALE GENOMIC DNA]</scope>
    <source>
        <strain evidence="7 8">DSM 20505</strain>
    </source>
</reference>
<dbReference type="PATRIC" id="fig|1291052.5.peg.188"/>
<protein>
    <submittedName>
        <fullName evidence="7">Metal ion transporter, MIT family</fullName>
    </submittedName>
</protein>
<organism evidence="7 8">
    <name type="scientific">Lacticaseibacillus sharpeae JCM 1186 = DSM 20505</name>
    <dbReference type="NCBI Taxonomy" id="1291052"/>
    <lineage>
        <taxon>Bacteria</taxon>
        <taxon>Bacillati</taxon>
        <taxon>Bacillota</taxon>
        <taxon>Bacilli</taxon>
        <taxon>Lactobacillales</taxon>
        <taxon>Lactobacillaceae</taxon>
        <taxon>Lacticaseibacillus</taxon>
    </lineage>
</organism>
<dbReference type="InterPro" id="IPR045861">
    <property type="entry name" value="CorA_cytoplasmic_dom"/>
</dbReference>
<dbReference type="InterPro" id="IPR045863">
    <property type="entry name" value="CorA_TM1_TM2"/>
</dbReference>
<dbReference type="SUPFAM" id="SSF144083">
    <property type="entry name" value="Magnesium transport protein CorA, transmembrane region"/>
    <property type="match status" value="1"/>
</dbReference>